<evidence type="ECO:0000313" key="1">
    <source>
        <dbReference type="EMBL" id="AYV80511.1"/>
    </source>
</evidence>
<proteinExistence type="predicted"/>
<accession>A0A3G5A2U0</accession>
<gene>
    <name evidence="1" type="ORF">Harvfovirus2_41</name>
</gene>
<organism evidence="1">
    <name type="scientific">Harvfovirus sp</name>
    <dbReference type="NCBI Taxonomy" id="2487768"/>
    <lineage>
        <taxon>Viruses</taxon>
        <taxon>Varidnaviria</taxon>
        <taxon>Bamfordvirae</taxon>
        <taxon>Nucleocytoviricota</taxon>
        <taxon>Megaviricetes</taxon>
        <taxon>Imitervirales</taxon>
        <taxon>Mimiviridae</taxon>
        <taxon>Klosneuvirinae</taxon>
    </lineage>
</organism>
<reference evidence="1" key="1">
    <citation type="submission" date="2018-10" db="EMBL/GenBank/DDBJ databases">
        <title>Hidden diversity of soil giant viruses.</title>
        <authorList>
            <person name="Schulz F."/>
            <person name="Alteio L."/>
            <person name="Goudeau D."/>
            <person name="Ryan E.M."/>
            <person name="Malmstrom R.R."/>
            <person name="Blanchard J."/>
            <person name="Woyke T."/>
        </authorList>
    </citation>
    <scope>NUCLEOTIDE SEQUENCE</scope>
    <source>
        <strain evidence="1">HAV1</strain>
    </source>
</reference>
<dbReference type="EMBL" id="MK072244">
    <property type="protein sequence ID" value="AYV80511.1"/>
    <property type="molecule type" value="Genomic_DNA"/>
</dbReference>
<protein>
    <submittedName>
        <fullName evidence="1">Uncharacterized protein</fullName>
    </submittedName>
</protein>
<name>A0A3G5A2U0_9VIRU</name>
<sequence length="87" mass="9625">MGGLDWNDVIQLECIIQHALAKLPLVRCANVSRMGAKVSLHAHPKMKKSTHLAQCIQKDSAAISFHRKPTTSVRNASLNDWITIATH</sequence>